<name>A0ABT2U7B1_9FIRM</name>
<accession>A0ABT2U7B1</accession>
<evidence type="ECO:0000256" key="1">
    <source>
        <dbReference type="SAM" id="Phobius"/>
    </source>
</evidence>
<organism evidence="2 3">
    <name type="scientific">Agathobaculum ammoniilyticum</name>
    <dbReference type="NCBI Taxonomy" id="2981778"/>
    <lineage>
        <taxon>Bacteria</taxon>
        <taxon>Bacillati</taxon>
        <taxon>Bacillota</taxon>
        <taxon>Clostridia</taxon>
        <taxon>Eubacteriales</taxon>
        <taxon>Butyricicoccaceae</taxon>
        <taxon>Agathobaculum</taxon>
    </lineage>
</organism>
<proteinExistence type="predicted"/>
<feature type="transmembrane region" description="Helical" evidence="1">
    <location>
        <begin position="6"/>
        <end position="27"/>
    </location>
</feature>
<keyword evidence="1" id="KW-0812">Transmembrane</keyword>
<evidence type="ECO:0000313" key="2">
    <source>
        <dbReference type="EMBL" id="MCU6790417.1"/>
    </source>
</evidence>
<keyword evidence="1" id="KW-0472">Membrane</keyword>
<protein>
    <submittedName>
        <fullName evidence="2">Uncharacterized protein</fullName>
    </submittedName>
</protein>
<keyword evidence="1" id="KW-1133">Transmembrane helix</keyword>
<feature type="non-terminal residue" evidence="2">
    <location>
        <position position="1"/>
    </location>
</feature>
<feature type="transmembrane region" description="Helical" evidence="1">
    <location>
        <begin position="59"/>
        <end position="79"/>
    </location>
</feature>
<dbReference type="Proteomes" id="UP001652397">
    <property type="component" value="Unassembled WGS sequence"/>
</dbReference>
<evidence type="ECO:0000313" key="3">
    <source>
        <dbReference type="Proteomes" id="UP001652397"/>
    </source>
</evidence>
<keyword evidence="3" id="KW-1185">Reference proteome</keyword>
<dbReference type="EMBL" id="JAOQJE010000027">
    <property type="protein sequence ID" value="MCU6790417.1"/>
    <property type="molecule type" value="Genomic_DNA"/>
</dbReference>
<reference evidence="2 3" key="1">
    <citation type="journal article" date="2021" name="ISME Commun">
        <title>Automated analysis of genomic sequences facilitates high-throughput and comprehensive description of bacteria.</title>
        <authorList>
            <person name="Hitch T.C.A."/>
        </authorList>
    </citation>
    <scope>NUCLEOTIDE SEQUENCE [LARGE SCALE GENOMIC DNA]</scope>
    <source>
        <strain evidence="2 3">Sanger_34</strain>
    </source>
</reference>
<gene>
    <name evidence="2" type="ORF">OCV66_15190</name>
</gene>
<comment type="caution">
    <text evidence="2">The sequence shown here is derived from an EMBL/GenBank/DDBJ whole genome shotgun (WGS) entry which is preliminary data.</text>
</comment>
<sequence length="84" mass="9190">SRFTRLPPMINFSLFAPLLAVTQNLGLPPLPGGIFPQGLSFCVFCGVALTNFYRAGVQLALAICGLLTLLFCFPGLLAVRKWRY</sequence>
<dbReference type="RefSeq" id="WP_262564868.1">
    <property type="nucleotide sequence ID" value="NZ_JAOQJE010000027.1"/>
</dbReference>